<dbReference type="Pfam" id="PF00753">
    <property type="entry name" value="Lactamase_B"/>
    <property type="match status" value="1"/>
</dbReference>
<dbReference type="EMBL" id="JBHSRS010000001">
    <property type="protein sequence ID" value="MFC6279727.1"/>
    <property type="molecule type" value="Genomic_DNA"/>
</dbReference>
<dbReference type="Gene3D" id="3.60.15.10">
    <property type="entry name" value="Ribonuclease Z/Hydroxyacylglutathione hydrolase-like"/>
    <property type="match status" value="1"/>
</dbReference>
<gene>
    <name evidence="2" type="ORF">ACFQND_00545</name>
</gene>
<dbReference type="Proteomes" id="UP001596270">
    <property type="component" value="Unassembled WGS sequence"/>
</dbReference>
<sequence length="363" mass="40699">MNILEQQLDYPFGDTLPAPGTTMEIAPGIKWIRMALPFALDHINLWLLRDEMEDPARPGTNIQGWTVVDCCISRDESKAQWESIFATQLEGLPVLRVIVTHMHPDHIGLASWLCERWTTPTHVCRLWISATDYNIARLSIQSTTSFGGESAALFFASHGLTDPDSVEKIKGRTGYYPNLVPSVPGSFCRLMDGQDIRIGGRDWRCISGYGHAPEHMALHCKSIKVLISGDMVLPRISTNVSVYDQEPEADALRLFLESIDKFLPLDKDTLTLPSHGKPFRGLHTRITQLHDHHRDRLAEVMEACTAQPCSGADILPIMFRRKLDLHQTTFAMGESVAHLHLLWHAGQLRRSLGSDGVYRFSAG</sequence>
<dbReference type="InterPro" id="IPR036388">
    <property type="entry name" value="WH-like_DNA-bd_sf"/>
</dbReference>
<evidence type="ECO:0000313" key="3">
    <source>
        <dbReference type="Proteomes" id="UP001596270"/>
    </source>
</evidence>
<reference evidence="3" key="1">
    <citation type="journal article" date="2019" name="Int. J. Syst. Evol. Microbiol.">
        <title>The Global Catalogue of Microorganisms (GCM) 10K type strain sequencing project: providing services to taxonomists for standard genome sequencing and annotation.</title>
        <authorList>
            <consortium name="The Broad Institute Genomics Platform"/>
            <consortium name="The Broad Institute Genome Sequencing Center for Infectious Disease"/>
            <person name="Wu L."/>
            <person name="Ma J."/>
        </authorList>
    </citation>
    <scope>NUCLEOTIDE SEQUENCE [LARGE SCALE GENOMIC DNA]</scope>
    <source>
        <strain evidence="3">CCUG 39402</strain>
    </source>
</reference>
<protein>
    <submittedName>
        <fullName evidence="2">MBL fold metallo-hydrolase</fullName>
    </submittedName>
</protein>
<comment type="caution">
    <text evidence="2">The sequence shown here is derived from an EMBL/GenBank/DDBJ whole genome shotgun (WGS) entry which is preliminary data.</text>
</comment>
<dbReference type="PANTHER" id="PTHR23131">
    <property type="entry name" value="ENDORIBONUCLEASE LACTB2"/>
    <property type="match status" value="1"/>
</dbReference>
<feature type="domain" description="Metallo-beta-lactamase" evidence="1">
    <location>
        <begin position="42"/>
        <end position="275"/>
    </location>
</feature>
<dbReference type="InterPro" id="IPR048933">
    <property type="entry name" value="B_lactamase-like_C"/>
</dbReference>
<dbReference type="SUPFAM" id="SSF56281">
    <property type="entry name" value="Metallo-hydrolase/oxidoreductase"/>
    <property type="match status" value="1"/>
</dbReference>
<accession>A0ABW1TRR0</accession>
<keyword evidence="3" id="KW-1185">Reference proteome</keyword>
<organism evidence="2 3">
    <name type="scientific">Polaromonas aquatica</name>
    <dbReference type="NCBI Taxonomy" id="332657"/>
    <lineage>
        <taxon>Bacteria</taxon>
        <taxon>Pseudomonadati</taxon>
        <taxon>Pseudomonadota</taxon>
        <taxon>Betaproteobacteria</taxon>
        <taxon>Burkholderiales</taxon>
        <taxon>Comamonadaceae</taxon>
        <taxon>Polaromonas</taxon>
    </lineage>
</organism>
<dbReference type="SMART" id="SM00849">
    <property type="entry name" value="Lactamase_B"/>
    <property type="match status" value="1"/>
</dbReference>
<dbReference type="InterPro" id="IPR050662">
    <property type="entry name" value="Sec-metab_biosynth-thioest"/>
</dbReference>
<evidence type="ECO:0000259" key="1">
    <source>
        <dbReference type="SMART" id="SM00849"/>
    </source>
</evidence>
<dbReference type="Gene3D" id="1.10.10.10">
    <property type="entry name" value="Winged helix-like DNA-binding domain superfamily/Winged helix DNA-binding domain"/>
    <property type="match status" value="1"/>
</dbReference>
<dbReference type="PANTHER" id="PTHR23131:SF4">
    <property type="entry name" value="METALLO-BETA-LACTAMASE SUPERFAMILY POTEIN"/>
    <property type="match status" value="1"/>
</dbReference>
<dbReference type="RefSeq" id="WP_371434679.1">
    <property type="nucleotide sequence ID" value="NZ_JBHSRS010000001.1"/>
</dbReference>
<dbReference type="InterPro" id="IPR036866">
    <property type="entry name" value="RibonucZ/Hydroxyglut_hydro"/>
</dbReference>
<dbReference type="Pfam" id="PF21221">
    <property type="entry name" value="B_lactamase-like_C"/>
    <property type="match status" value="1"/>
</dbReference>
<name>A0ABW1TRR0_9BURK</name>
<dbReference type="InterPro" id="IPR001279">
    <property type="entry name" value="Metallo-B-lactamas"/>
</dbReference>
<proteinExistence type="predicted"/>
<evidence type="ECO:0000313" key="2">
    <source>
        <dbReference type="EMBL" id="MFC6279727.1"/>
    </source>
</evidence>